<reference evidence="19" key="1">
    <citation type="journal article" date="2020" name="Stud. Mycol.">
        <title>101 Dothideomycetes genomes: a test case for predicting lifestyles and emergence of pathogens.</title>
        <authorList>
            <person name="Haridas S."/>
            <person name="Albert R."/>
            <person name="Binder M."/>
            <person name="Bloem J."/>
            <person name="Labutti K."/>
            <person name="Salamov A."/>
            <person name="Andreopoulos B."/>
            <person name="Baker S."/>
            <person name="Barry K."/>
            <person name="Bills G."/>
            <person name="Bluhm B."/>
            <person name="Cannon C."/>
            <person name="Castanera R."/>
            <person name="Culley D."/>
            <person name="Daum C."/>
            <person name="Ezra D."/>
            <person name="Gonzalez J."/>
            <person name="Henrissat B."/>
            <person name="Kuo A."/>
            <person name="Liang C."/>
            <person name="Lipzen A."/>
            <person name="Lutzoni F."/>
            <person name="Magnuson J."/>
            <person name="Mondo S."/>
            <person name="Nolan M."/>
            <person name="Ohm R."/>
            <person name="Pangilinan J."/>
            <person name="Park H.-J."/>
            <person name="Ramirez L."/>
            <person name="Alfaro M."/>
            <person name="Sun H."/>
            <person name="Tritt A."/>
            <person name="Yoshinaga Y."/>
            <person name="Zwiers L.-H."/>
            <person name="Turgeon B."/>
            <person name="Goodwin S."/>
            <person name="Spatafora J."/>
            <person name="Crous P."/>
            <person name="Grigoriev I."/>
        </authorList>
    </citation>
    <scope>NUCLEOTIDE SEQUENCE</scope>
    <source>
        <strain evidence="19">CBS 627.86</strain>
    </source>
</reference>
<dbReference type="OrthoDB" id="3065412at2759"/>
<dbReference type="AlphaFoldDB" id="A0A6A5Z8Y3"/>
<evidence type="ECO:0000313" key="20">
    <source>
        <dbReference type="Proteomes" id="UP000799770"/>
    </source>
</evidence>
<feature type="binding site" description="axial binding residue" evidence="15">
    <location>
        <position position="46"/>
    </location>
    <ligand>
        <name>heme</name>
        <dbReference type="ChEBI" id="CHEBI:30413"/>
    </ligand>
    <ligandPart>
        <name>Fe</name>
        <dbReference type="ChEBI" id="CHEBI:18248"/>
    </ligandPart>
</feature>
<evidence type="ECO:0000256" key="12">
    <source>
        <dbReference type="ARBA" id="ARBA00023157"/>
    </source>
</evidence>
<evidence type="ECO:0000259" key="18">
    <source>
        <dbReference type="PROSITE" id="PS52012"/>
    </source>
</evidence>
<evidence type="ECO:0000256" key="7">
    <source>
        <dbReference type="ARBA" id="ARBA00022622"/>
    </source>
</evidence>
<feature type="signal peptide" evidence="17">
    <location>
        <begin position="1"/>
        <end position="19"/>
    </location>
</feature>
<evidence type="ECO:0000256" key="14">
    <source>
        <dbReference type="ARBA" id="ARBA00023288"/>
    </source>
</evidence>
<evidence type="ECO:0000256" key="5">
    <source>
        <dbReference type="ARBA" id="ARBA00022525"/>
    </source>
</evidence>
<dbReference type="PANTHER" id="PTHR37928:SF2">
    <property type="entry name" value="GPI ANCHORED CFEM DOMAIN PROTEIN (AFU_ORTHOLOGUE AFUA_6G10580)"/>
    <property type="match status" value="1"/>
</dbReference>
<dbReference type="PANTHER" id="PTHR37928">
    <property type="entry name" value="CFEM DOMAIN PROTEIN (AFU_ORTHOLOGUE AFUA_6G14090)"/>
    <property type="match status" value="1"/>
</dbReference>
<evidence type="ECO:0000313" key="19">
    <source>
        <dbReference type="EMBL" id="KAF2115902.1"/>
    </source>
</evidence>
<keyword evidence="7" id="KW-0336">GPI-anchor</keyword>
<evidence type="ECO:0000256" key="10">
    <source>
        <dbReference type="ARBA" id="ARBA00023004"/>
    </source>
</evidence>
<evidence type="ECO:0000256" key="2">
    <source>
        <dbReference type="ARBA" id="ARBA00004613"/>
    </source>
</evidence>
<keyword evidence="4" id="KW-1003">Cell membrane</keyword>
<feature type="domain" description="CFEM" evidence="18">
    <location>
        <begin position="1"/>
        <end position="116"/>
    </location>
</feature>
<dbReference type="PROSITE" id="PS52012">
    <property type="entry name" value="CFEM"/>
    <property type="match status" value="1"/>
</dbReference>
<comment type="subcellular location">
    <subcellularLocation>
        <location evidence="1">Cell membrane</location>
        <topology evidence="1">Lipid-anchor</topology>
        <topology evidence="1">GPI-anchor</topology>
    </subcellularLocation>
    <subcellularLocation>
        <location evidence="2">Secreted</location>
    </subcellularLocation>
</comment>
<evidence type="ECO:0000256" key="4">
    <source>
        <dbReference type="ARBA" id="ARBA00022475"/>
    </source>
</evidence>
<keyword evidence="13" id="KW-0325">Glycoprotein</keyword>
<keyword evidence="6 15" id="KW-0349">Heme</keyword>
<keyword evidence="5" id="KW-0964">Secreted</keyword>
<organism evidence="19 20">
    <name type="scientific">Lophiotrema nucula</name>
    <dbReference type="NCBI Taxonomy" id="690887"/>
    <lineage>
        <taxon>Eukaryota</taxon>
        <taxon>Fungi</taxon>
        <taxon>Dikarya</taxon>
        <taxon>Ascomycota</taxon>
        <taxon>Pezizomycotina</taxon>
        <taxon>Dothideomycetes</taxon>
        <taxon>Pleosporomycetidae</taxon>
        <taxon>Pleosporales</taxon>
        <taxon>Lophiotremataceae</taxon>
        <taxon>Lophiotrema</taxon>
    </lineage>
</organism>
<dbReference type="SMART" id="SM00747">
    <property type="entry name" value="CFEM"/>
    <property type="match status" value="1"/>
</dbReference>
<evidence type="ECO:0000256" key="16">
    <source>
        <dbReference type="SAM" id="MobiDB-lite"/>
    </source>
</evidence>
<keyword evidence="20" id="KW-1185">Reference proteome</keyword>
<comment type="caution">
    <text evidence="15">Lacks conserved residue(s) required for the propagation of feature annotation.</text>
</comment>
<name>A0A6A5Z8Y3_9PLEO</name>
<evidence type="ECO:0000256" key="11">
    <source>
        <dbReference type="ARBA" id="ARBA00023136"/>
    </source>
</evidence>
<dbReference type="InterPro" id="IPR051735">
    <property type="entry name" value="CFEM_domain"/>
</dbReference>
<evidence type="ECO:0000256" key="9">
    <source>
        <dbReference type="ARBA" id="ARBA00022729"/>
    </source>
</evidence>
<evidence type="ECO:0000256" key="3">
    <source>
        <dbReference type="ARBA" id="ARBA00010031"/>
    </source>
</evidence>
<dbReference type="GO" id="GO:0098552">
    <property type="term" value="C:side of membrane"/>
    <property type="evidence" value="ECO:0007669"/>
    <property type="project" value="UniProtKB-KW"/>
</dbReference>
<keyword evidence="10 15" id="KW-0408">Iron</keyword>
<keyword evidence="11" id="KW-0472">Membrane</keyword>
<keyword evidence="12 15" id="KW-1015">Disulfide bond</keyword>
<gene>
    <name evidence="19" type="ORF">BDV96DRAFT_646077</name>
</gene>
<evidence type="ECO:0000256" key="13">
    <source>
        <dbReference type="ARBA" id="ARBA00023180"/>
    </source>
</evidence>
<comment type="similarity">
    <text evidence="3">Belongs to the RBT5 family.</text>
</comment>
<evidence type="ECO:0000256" key="8">
    <source>
        <dbReference type="ARBA" id="ARBA00022723"/>
    </source>
</evidence>
<feature type="chain" id="PRO_5025500786" description="CFEM domain-containing protein" evidence="17">
    <location>
        <begin position="20"/>
        <end position="158"/>
    </location>
</feature>
<keyword evidence="14" id="KW-0449">Lipoprotein</keyword>
<keyword evidence="9 17" id="KW-0732">Signal</keyword>
<proteinExistence type="inferred from homology"/>
<dbReference type="GO" id="GO:0005886">
    <property type="term" value="C:plasma membrane"/>
    <property type="evidence" value="ECO:0007669"/>
    <property type="project" value="UniProtKB-SubCell"/>
</dbReference>
<dbReference type="Proteomes" id="UP000799770">
    <property type="component" value="Unassembled WGS sequence"/>
</dbReference>
<feature type="region of interest" description="Disordered" evidence="16">
    <location>
        <begin position="102"/>
        <end position="130"/>
    </location>
</feature>
<dbReference type="EMBL" id="ML977322">
    <property type="protein sequence ID" value="KAF2115902.1"/>
    <property type="molecule type" value="Genomic_DNA"/>
</dbReference>
<dbReference type="InterPro" id="IPR008427">
    <property type="entry name" value="Extracellular_membr_CFEM_dom"/>
</dbReference>
<dbReference type="Pfam" id="PF05730">
    <property type="entry name" value="CFEM"/>
    <property type="match status" value="1"/>
</dbReference>
<dbReference type="GO" id="GO:0046872">
    <property type="term" value="F:metal ion binding"/>
    <property type="evidence" value="ECO:0007669"/>
    <property type="project" value="UniProtKB-UniRule"/>
</dbReference>
<protein>
    <recommendedName>
        <fullName evidence="18">CFEM domain-containing protein</fullName>
    </recommendedName>
</protein>
<evidence type="ECO:0000256" key="17">
    <source>
        <dbReference type="SAM" id="SignalP"/>
    </source>
</evidence>
<evidence type="ECO:0000256" key="1">
    <source>
        <dbReference type="ARBA" id="ARBA00004609"/>
    </source>
</evidence>
<evidence type="ECO:0000256" key="6">
    <source>
        <dbReference type="ARBA" id="ARBA00022617"/>
    </source>
</evidence>
<keyword evidence="8 15" id="KW-0479">Metal-binding</keyword>
<feature type="disulfide bond" evidence="15">
    <location>
        <begin position="42"/>
        <end position="49"/>
    </location>
</feature>
<sequence>MKFTLATIAFAASFALVNAQDLGDIPSCALTCFAAAVSGSGCSLSDTTCQCTTGRDSISQSVTGCVPGKCSDDDIAKITPAVEQICANKGITITDLPTAISSGSPSATGSGSRTASTTSSGTQTASGASASASNTGAAVANVAGLGAVAFGLAAAIGF</sequence>
<evidence type="ECO:0000256" key="15">
    <source>
        <dbReference type="PROSITE-ProRule" id="PRU01356"/>
    </source>
</evidence>
<accession>A0A6A5Z8Y3</accession>
<dbReference type="GO" id="GO:0005576">
    <property type="term" value="C:extracellular region"/>
    <property type="evidence" value="ECO:0007669"/>
    <property type="project" value="UniProtKB-SubCell"/>
</dbReference>